<evidence type="ECO:0000313" key="3">
    <source>
        <dbReference type="Proteomes" id="UP000659904"/>
    </source>
</evidence>
<reference evidence="2 3" key="1">
    <citation type="submission" date="2021-01" db="EMBL/GenBank/DDBJ databases">
        <title>Whole genome shotgun sequence of Catellatospora citrea NBRC 14495.</title>
        <authorList>
            <person name="Komaki H."/>
            <person name="Tamura T."/>
        </authorList>
    </citation>
    <scope>NUCLEOTIDE SEQUENCE [LARGE SCALE GENOMIC DNA]</scope>
    <source>
        <strain evidence="2 3">NBRC 14495</strain>
    </source>
</reference>
<comment type="caution">
    <text evidence="2">The sequence shown here is derived from an EMBL/GenBank/DDBJ whole genome shotgun (WGS) entry which is preliminary data.</text>
</comment>
<dbReference type="EMBL" id="BONH01000047">
    <property type="protein sequence ID" value="GIG02102.1"/>
    <property type="molecule type" value="Genomic_DNA"/>
</dbReference>
<proteinExistence type="predicted"/>
<gene>
    <name evidence="2" type="ORF">Cci01nite_71950</name>
</gene>
<evidence type="ECO:0000256" key="1">
    <source>
        <dbReference type="SAM" id="MobiDB-lite"/>
    </source>
</evidence>
<dbReference type="Proteomes" id="UP000659904">
    <property type="component" value="Unassembled WGS sequence"/>
</dbReference>
<sequence length="100" mass="11453">MAFRNQLREIGECYSGNRALLRVELRQSGIGAWQVQVVDREENRRIDSSFDNEAAARQATETAYRYGRQFGRWNIQRASDYDPQGTTVTPAGWEPNPVTT</sequence>
<organism evidence="2 3">
    <name type="scientific">Catellatospora citrea</name>
    <dbReference type="NCBI Taxonomy" id="53366"/>
    <lineage>
        <taxon>Bacteria</taxon>
        <taxon>Bacillati</taxon>
        <taxon>Actinomycetota</taxon>
        <taxon>Actinomycetes</taxon>
        <taxon>Micromonosporales</taxon>
        <taxon>Micromonosporaceae</taxon>
        <taxon>Catellatospora</taxon>
    </lineage>
</organism>
<keyword evidence="3" id="KW-1185">Reference proteome</keyword>
<protein>
    <submittedName>
        <fullName evidence="2">Uncharacterized protein</fullName>
    </submittedName>
</protein>
<feature type="region of interest" description="Disordered" evidence="1">
    <location>
        <begin position="78"/>
        <end position="100"/>
    </location>
</feature>
<accession>A0A8J3P398</accession>
<dbReference type="RefSeq" id="WP_147432805.1">
    <property type="nucleotide sequence ID" value="NZ_BONH01000047.1"/>
</dbReference>
<name>A0A8J3P398_9ACTN</name>
<evidence type="ECO:0000313" key="2">
    <source>
        <dbReference type="EMBL" id="GIG02102.1"/>
    </source>
</evidence>
<dbReference type="AlphaFoldDB" id="A0A8J3P398"/>